<feature type="non-terminal residue" evidence="1">
    <location>
        <position position="81"/>
    </location>
</feature>
<accession>A0ABQ6MRA7</accession>
<evidence type="ECO:0000313" key="2">
    <source>
        <dbReference type="Proteomes" id="UP001165060"/>
    </source>
</evidence>
<proteinExistence type="predicted"/>
<name>A0ABQ6MRA7_9STRA</name>
<organism evidence="1 2">
    <name type="scientific">Tetraparma gracilis</name>
    <dbReference type="NCBI Taxonomy" id="2962635"/>
    <lineage>
        <taxon>Eukaryota</taxon>
        <taxon>Sar</taxon>
        <taxon>Stramenopiles</taxon>
        <taxon>Ochrophyta</taxon>
        <taxon>Bolidophyceae</taxon>
        <taxon>Parmales</taxon>
        <taxon>Triparmaceae</taxon>
        <taxon>Tetraparma</taxon>
    </lineage>
</organism>
<dbReference type="Proteomes" id="UP001165060">
    <property type="component" value="Unassembled WGS sequence"/>
</dbReference>
<comment type="caution">
    <text evidence="1">The sequence shown here is derived from an EMBL/GenBank/DDBJ whole genome shotgun (WGS) entry which is preliminary data.</text>
</comment>
<gene>
    <name evidence="1" type="ORF">TeGR_g8913</name>
</gene>
<protein>
    <submittedName>
        <fullName evidence="1">Uncharacterized protein</fullName>
    </submittedName>
</protein>
<dbReference type="EMBL" id="BRYB01003148">
    <property type="protein sequence ID" value="GMI31434.1"/>
    <property type="molecule type" value="Genomic_DNA"/>
</dbReference>
<evidence type="ECO:0000313" key="1">
    <source>
        <dbReference type="EMBL" id="GMI31434.1"/>
    </source>
</evidence>
<sequence>MLSFLLSRMRQECSRGAWFFLDSAADKYMAERLLAPDENVEVLDQELMRVVLDLYTRGHSAPAAAADRILELVETSTIDWR</sequence>
<keyword evidence="2" id="KW-1185">Reference proteome</keyword>
<reference evidence="1 2" key="1">
    <citation type="journal article" date="2023" name="Commun. Biol.">
        <title>Genome analysis of Parmales, the sister group of diatoms, reveals the evolutionary specialization of diatoms from phago-mixotrophs to photoautotrophs.</title>
        <authorList>
            <person name="Ban H."/>
            <person name="Sato S."/>
            <person name="Yoshikawa S."/>
            <person name="Yamada K."/>
            <person name="Nakamura Y."/>
            <person name="Ichinomiya M."/>
            <person name="Sato N."/>
            <person name="Blanc-Mathieu R."/>
            <person name="Endo H."/>
            <person name="Kuwata A."/>
            <person name="Ogata H."/>
        </authorList>
    </citation>
    <scope>NUCLEOTIDE SEQUENCE [LARGE SCALE GENOMIC DNA]</scope>
</reference>